<reference evidence="4 5" key="1">
    <citation type="journal article" date="2019" name="Int. J. Syst. Evol. Microbiol.">
        <title>The Global Catalogue of Microorganisms (GCM) 10K type strain sequencing project: providing services to taxonomists for standard genome sequencing and annotation.</title>
        <authorList>
            <consortium name="The Broad Institute Genomics Platform"/>
            <consortium name="The Broad Institute Genome Sequencing Center for Infectious Disease"/>
            <person name="Wu L."/>
            <person name="Ma J."/>
        </authorList>
    </citation>
    <scope>NUCLEOTIDE SEQUENCE [LARGE SCALE GENOMIC DNA]</scope>
    <source>
        <strain evidence="4 5">JCM 14303</strain>
    </source>
</reference>
<gene>
    <name evidence="4" type="ORF">GCM10009741_75340</name>
</gene>
<dbReference type="InterPro" id="IPR022385">
    <property type="entry name" value="Rhs_assc_core"/>
</dbReference>
<evidence type="ECO:0000313" key="5">
    <source>
        <dbReference type="Proteomes" id="UP001500363"/>
    </source>
</evidence>
<comment type="caution">
    <text evidence="4">The sequence shown here is derived from an EMBL/GenBank/DDBJ whole genome shotgun (WGS) entry which is preliminary data.</text>
</comment>
<dbReference type="Pfam" id="PF25275">
    <property type="entry name" value="Golvesin_C"/>
    <property type="match status" value="2"/>
</dbReference>
<dbReference type="NCBIfam" id="TIGR01643">
    <property type="entry name" value="YD_repeat_2x"/>
    <property type="match status" value="4"/>
</dbReference>
<name>A0ABN2CM42_9ACTN</name>
<dbReference type="InterPro" id="IPR050708">
    <property type="entry name" value="T6SS_VgrG/RHS"/>
</dbReference>
<dbReference type="PANTHER" id="PTHR32305:SF15">
    <property type="entry name" value="PROTEIN RHSA-RELATED"/>
    <property type="match status" value="1"/>
</dbReference>
<organism evidence="4 5">
    <name type="scientific">Kribbella lupini</name>
    <dbReference type="NCBI Taxonomy" id="291602"/>
    <lineage>
        <taxon>Bacteria</taxon>
        <taxon>Bacillati</taxon>
        <taxon>Actinomycetota</taxon>
        <taxon>Actinomycetes</taxon>
        <taxon>Propionibacteriales</taxon>
        <taxon>Kribbellaceae</taxon>
        <taxon>Kribbella</taxon>
    </lineage>
</organism>
<dbReference type="NCBIfam" id="TIGR03696">
    <property type="entry name" value="Rhs_assc_core"/>
    <property type="match status" value="1"/>
</dbReference>
<evidence type="ECO:0000259" key="3">
    <source>
        <dbReference type="Pfam" id="PF25275"/>
    </source>
</evidence>
<feature type="region of interest" description="Disordered" evidence="1">
    <location>
        <begin position="1849"/>
        <end position="1875"/>
    </location>
</feature>
<dbReference type="PANTHER" id="PTHR32305">
    <property type="match status" value="1"/>
</dbReference>
<dbReference type="NCBIfam" id="NF033679">
    <property type="entry name" value="DNRLRE_dom"/>
    <property type="match status" value="2"/>
</dbReference>
<feature type="domain" description="Golvesin/Xly CBD-like" evidence="3">
    <location>
        <begin position="2001"/>
        <end position="2133"/>
    </location>
</feature>
<evidence type="ECO:0000256" key="1">
    <source>
        <dbReference type="SAM" id="MobiDB-lite"/>
    </source>
</evidence>
<dbReference type="Proteomes" id="UP001500363">
    <property type="component" value="Unassembled WGS sequence"/>
</dbReference>
<dbReference type="InterPro" id="IPR006530">
    <property type="entry name" value="YD"/>
</dbReference>
<dbReference type="InterPro" id="IPR033803">
    <property type="entry name" value="CBD-like_Golvesin-Xly"/>
</dbReference>
<dbReference type="Pfam" id="PF05593">
    <property type="entry name" value="RHS_repeat"/>
    <property type="match status" value="2"/>
</dbReference>
<feature type="region of interest" description="Disordered" evidence="1">
    <location>
        <begin position="2482"/>
        <end position="2514"/>
    </location>
</feature>
<protein>
    <recommendedName>
        <fullName evidence="3">Golvesin/Xly CBD-like domain-containing protein</fullName>
    </recommendedName>
</protein>
<keyword evidence="5" id="KW-1185">Reference proteome</keyword>
<sequence>MRRARVVLACCLALGLAPSGGMPALALPASGDRASAIALGVGDPPSPAVAKPADEARQPKAAAPSGITARRVAELTDRRSESIKRFRMSDGSIEAELFAGPVHYRDKSGHWQDIDTRIGASDKPGYGFGNTKGAFRSDFGRRSDQLVEFEADGRSIAMGAAGAGRSVAPAVTGNQVTYRDVFGGADVRYRVGPKSLKEEIVLDEVPTAATYTFDLAAKGLEPRSQADGSIGFFRGGDSSGRPEFVIPKPYMLDDADDPASPYGKRSSDAVTQTITQKGDKFELTVSADLDWLKAPERRYPVVIDPTIEVVPVPEAAQDAMIYENAPTTNYGNLWNVNVGNAAVGANSARGLFKFDVAQLGIAPGTPIKAASLDVHFSQPHSSESGDVALEARKVTTTWDESTATWQNMNANYFTGSLPFNYLQVNDEIEEGRVQSTGPWQYVDGAPSSINGGLHQLPTGSTADTFSWMPDIAGAGTYRVDAYYTAAANRGVPSYAVTDDTGTPKTYTVNQASGTAGSGIWSVLGYQHFSPGKPASVAMTRVTANSAPVADALRFVQSGTITKPAKERDAWHSYAVGNIVSEWVNTPGTNFGLMVKASNEDAGIGGPSYEASEDAFGGEAANRPRLVIEYAEPSVDLATPTTVHPTGAELSWGDYVDPSAADGDDLVDFAIYRGCVALPGGVCASPAPEYFNASNPSGVDLVGVVPKDTQTFTDTSATASTATEAATFRYWVVARTKDGKLSASASTLVRTPRAGRVAKVITGDIADSTIANATAYQSTSIPTADANAWTMTGNNHATYGDTRSVLSFDTGDIPTGAAVLGSELQLWRSTSPGGGATFDLHELTRSFTENQVTWNNATSTIPWTTKGGDFVATPLVTVTSGIQPGRLTWAGAGLTSTVQKWANDFGTNHGLLIKTRDESLSQQRIGFSSGETTEPALRPKLVVEYLDTTTAGTYYAPEIPDRVAPNTTLSVPVTVTNTTKNPWTGQRLSYRWMADGSDQADEGDRLYTAVRDLAPGESQTVDAQIRVPINSQTGNKRQIYDLELELRNLAGVWGSDPASGIDIDPLRSPTIVEDPTSSELGLEKFFTYAGENTGAGSTLTPNLHAGNAVFSYSPIQNPSRGASTFVRLSYDSGDITSSAAGRGWSVQTSTLTRLGRSSLSFSSDTTSGYPREVTVIDGDGTAHLYTFNSSDPNPAKWYYERPSGVALELRLNLAVGTPTDRKWSLTRPDGTRFFFEDSGKAGGIQRAIVDRNGNTTQFRYDAQAGDTPLLTSIVDADNRTTLTLTYVTGTSRLQRLADISGRTLRFVYDPADAEKLIELRDGGQYNAATDTYAGPVKTFKFAYGGDLRLSSVKDPLNGETKLTYWATPWAGRVKTLTDRRGKLTEYSYLDVGGITDPAFQTTVTDVVVEAGTTRRFDTVYTTDPFGRSTRIKDANAATTKLAWDQDNNVVRMEEANGAVNTWTYDPVTGYPTSAKDAEANKNHTGGTTLTYKRLDNAPGTPTVLEKKKSPEGRQWEFIYDPVNGNLESVTDPLGVNSAAVGDYTTGYDYNAFGQLTQVHDANGNPPTVYANYDFNGYPKTITDALGKSTQFQYDSRGQVVSVKDALLKETTAEYDDFGRVTKQTVPMDSGASTPVVQTSQTQYDLNDNVLKTIAPNGAETTVTYNAADQQETSVLPSNGSTGERKVTYTYDDLGRLLQQTAPRGNLTSANPDDFVTRYSYDPVGQLVSTVTPFDGKSSYKTSYVYDTVGNLERVIDPRKNDTADAQDFTSRMTYDLNHRVVATTDAAGYTSRVAFDRDGLATAEFDADGNKKATVYDARGKVVQVSVPHTPTGGTTVQRTTKYSYDENGNQTAVESPLGVSSTSDPNDSIERTTYDANNRAVERVAPYKPSDTTYPNPARTYFEYDAVGNLVRQSDPTYAATKAGARDWSSFTWFDNGLPRGSTDPWGIATSYNYNLLGQQTSRTLTSAAGGASRTMTWDYWPDGSLKNRNDTAPPAGLDEVLVDNSDTQNTTVTGTWATGTTGATKVGYDYRTHAAASASTDSFAWKLRVPSAGTYEVFARCPQGAGTATAAVYSVQHSTGTASKTVSQSTCTSTSPWVSLGSYTYAEGVDKKVTLAVPATGTVVADAVKMVRAGSTAGAVKDFGYGYDVNGQLTSIADRTANAAVDTYEVRYDGLGRTDQVRELKTGSARSTTTYGYDANSNLTSWFADDQAAPETDQYSAYSYDIRNLVESVKTATSPTDAAVKTTSYTYTARGERAGVTKPNGNKVAYRWIEDGLMRSQVETQGANTISSHYLGYDLDGRRTSDVSKVQNADSPTAYLSQTQNMVYTTDGRLRWITKTGTNPGAFEAYSYDAAGNTTWQQSGSTNTFLKYDRNRLMCAGTTQADPCSGTPAVYNYDPFGRLDTVTAGDKTVERYGYDGYDRTVSHRKYDPATGAAKSSQTSVFDPLDRTISESTTVGTGAAKTTTYGYLGLSDQVITEEQPDTAGTPKSVASYTYGPSGERISQTKTPLTGGTTETSYYGLNPHTDVETLTSETGTARSTYRYTGYGSNDATGFTGKDKATATGGPEVEAYNPYRFNSKRWDPATAGYDMGFRDYSPGLNRYLTRDMYSGALDDMKLGADPWNTNRYAFGGGNPITGVELDGHMNFEPSVAGRECGEGCHVELTDEGATLTPGGSGDSINNAVDNFLTGTVSGTIKTIETAAQGPFAPAYQLSGADTLGGQYDDFAAEHGADTDTSAYLAGELIGIPIPAGIGVRTTAHAGDALLSTAASGAGKRLPMNMQTVCDVACKYDIDISGVAIKIDKSRAGYFGSTAPDGKVTLTRSAFSNEEQLARTLAHELFHVDQIRSGMGYPTTYDAGNAWEQAAQAFEDDWWAGR</sequence>
<dbReference type="Gene3D" id="2.180.10.10">
    <property type="entry name" value="RHS repeat-associated core"/>
    <property type="match status" value="4"/>
</dbReference>
<keyword evidence="2" id="KW-0732">Signal</keyword>
<feature type="compositionally biased region" description="Polar residues" evidence="1">
    <location>
        <begin position="1849"/>
        <end position="1866"/>
    </location>
</feature>
<evidence type="ECO:0000313" key="4">
    <source>
        <dbReference type="EMBL" id="GAA1559252.1"/>
    </source>
</evidence>
<feature type="domain" description="Golvesin/Xly CBD-like" evidence="3">
    <location>
        <begin position="426"/>
        <end position="555"/>
    </location>
</feature>
<proteinExistence type="predicted"/>
<dbReference type="InterPro" id="IPR031325">
    <property type="entry name" value="RHS_repeat"/>
</dbReference>
<dbReference type="EMBL" id="BAAANC010000005">
    <property type="protein sequence ID" value="GAA1559252.1"/>
    <property type="molecule type" value="Genomic_DNA"/>
</dbReference>
<evidence type="ECO:0000256" key="2">
    <source>
        <dbReference type="SAM" id="SignalP"/>
    </source>
</evidence>
<feature type="signal peptide" evidence="2">
    <location>
        <begin position="1"/>
        <end position="26"/>
    </location>
</feature>
<accession>A0ABN2CM42</accession>
<dbReference type="RefSeq" id="WP_344183012.1">
    <property type="nucleotide sequence ID" value="NZ_BAAANC010000005.1"/>
</dbReference>
<feature type="chain" id="PRO_5046884092" description="Golvesin/Xly CBD-like domain-containing protein" evidence="2">
    <location>
        <begin position="27"/>
        <end position="2879"/>
    </location>
</feature>